<evidence type="ECO:0000313" key="3">
    <source>
        <dbReference type="EMBL" id="RFU81124.1"/>
    </source>
</evidence>
<dbReference type="OrthoDB" id="2152029at2759"/>
<dbReference type="AlphaFoldDB" id="A0A395NYG9"/>
<dbReference type="SUPFAM" id="SSF53474">
    <property type="entry name" value="alpha/beta-Hydrolases"/>
    <property type="match status" value="1"/>
</dbReference>
<organism evidence="3 4">
    <name type="scientific">Trichoderma arundinaceum</name>
    <dbReference type="NCBI Taxonomy" id="490622"/>
    <lineage>
        <taxon>Eukaryota</taxon>
        <taxon>Fungi</taxon>
        <taxon>Dikarya</taxon>
        <taxon>Ascomycota</taxon>
        <taxon>Pezizomycotina</taxon>
        <taxon>Sordariomycetes</taxon>
        <taxon>Hypocreomycetidae</taxon>
        <taxon>Hypocreales</taxon>
        <taxon>Hypocreaceae</taxon>
        <taxon>Trichoderma</taxon>
    </lineage>
</organism>
<gene>
    <name evidence="3" type="ORF">TARUN_1078</name>
</gene>
<keyword evidence="1 3" id="KW-0378">Hydrolase</keyword>
<name>A0A395NYG9_TRIAR</name>
<sequence>MYRPIQFPAPSQSIAHGYFWVRAVLGVLTAQEIQTILPSTEESYRIWVRRKEKLTKSPDLKERIQCDIQPLPEGGSSILWVGNRHKARKVVLFLHGGGYVMPSQVGHFECVWNTFILSGVESGTEVAVAFLQYSLAPTWKAPVQLRQAASALSEILNAGFSAKDIVIGGDSAGGNLTMQLLHHIVDPHAEACRISLQEPLAAAILVSPWLSSDFSSSSFIENETNDMLSKSIMSSLKADTWVREEESSSDGQSSWIEPLDWKGAWLNKVDSAVRKIHITVGEREVLSDQGKLMAKTITSLQTGVEVSLESDPKAAHDLIVAEGMLEQIGEATIRMKQWFKGLL</sequence>
<dbReference type="PANTHER" id="PTHR48081:SF31">
    <property type="entry name" value="STERYL ACETYL HYDROLASE MUG81-RELATED"/>
    <property type="match status" value="1"/>
</dbReference>
<proteinExistence type="predicted"/>
<dbReference type="PANTHER" id="PTHR48081">
    <property type="entry name" value="AB HYDROLASE SUPERFAMILY PROTEIN C4A8.06C"/>
    <property type="match status" value="1"/>
</dbReference>
<evidence type="ECO:0000313" key="4">
    <source>
        <dbReference type="Proteomes" id="UP000266272"/>
    </source>
</evidence>
<keyword evidence="4" id="KW-1185">Reference proteome</keyword>
<dbReference type="InterPro" id="IPR013094">
    <property type="entry name" value="AB_hydrolase_3"/>
</dbReference>
<feature type="domain" description="Alpha/beta hydrolase fold-3" evidence="2">
    <location>
        <begin position="91"/>
        <end position="318"/>
    </location>
</feature>
<protein>
    <submittedName>
        <fullName evidence="3">Alpha beta hydrolase fold</fullName>
    </submittedName>
</protein>
<dbReference type="STRING" id="490622.A0A395NYG9"/>
<comment type="caution">
    <text evidence="3">The sequence shown here is derived from an EMBL/GenBank/DDBJ whole genome shotgun (WGS) entry which is preliminary data.</text>
</comment>
<dbReference type="Pfam" id="PF07859">
    <property type="entry name" value="Abhydrolase_3"/>
    <property type="match status" value="1"/>
</dbReference>
<dbReference type="InterPro" id="IPR029058">
    <property type="entry name" value="AB_hydrolase_fold"/>
</dbReference>
<dbReference type="EMBL" id="PXOA01000066">
    <property type="protein sequence ID" value="RFU81124.1"/>
    <property type="molecule type" value="Genomic_DNA"/>
</dbReference>
<accession>A0A395NYG9</accession>
<reference evidence="3 4" key="1">
    <citation type="journal article" date="2018" name="PLoS Pathog.">
        <title>Evolution of structural diversity of trichothecenes, a family of toxins produced by plant pathogenic and entomopathogenic fungi.</title>
        <authorList>
            <person name="Proctor R.H."/>
            <person name="McCormick S.P."/>
            <person name="Kim H.S."/>
            <person name="Cardoza R.E."/>
            <person name="Stanley A.M."/>
            <person name="Lindo L."/>
            <person name="Kelly A."/>
            <person name="Brown D.W."/>
            <person name="Lee T."/>
            <person name="Vaughan M.M."/>
            <person name="Alexander N.J."/>
            <person name="Busman M."/>
            <person name="Gutierrez S."/>
        </authorList>
    </citation>
    <scope>NUCLEOTIDE SEQUENCE [LARGE SCALE GENOMIC DNA]</scope>
    <source>
        <strain evidence="3 4">IBT 40837</strain>
    </source>
</reference>
<dbReference type="Gene3D" id="3.40.50.1820">
    <property type="entry name" value="alpha/beta hydrolase"/>
    <property type="match status" value="1"/>
</dbReference>
<dbReference type="InterPro" id="IPR050300">
    <property type="entry name" value="GDXG_lipolytic_enzyme"/>
</dbReference>
<evidence type="ECO:0000256" key="1">
    <source>
        <dbReference type="ARBA" id="ARBA00022801"/>
    </source>
</evidence>
<evidence type="ECO:0000259" key="2">
    <source>
        <dbReference type="Pfam" id="PF07859"/>
    </source>
</evidence>
<dbReference type="GO" id="GO:0016787">
    <property type="term" value="F:hydrolase activity"/>
    <property type="evidence" value="ECO:0007669"/>
    <property type="project" value="UniProtKB-KW"/>
</dbReference>
<dbReference type="Proteomes" id="UP000266272">
    <property type="component" value="Unassembled WGS sequence"/>
</dbReference>